<reference evidence="3 4" key="1">
    <citation type="submission" date="2019-12" db="EMBL/GenBank/DDBJ databases">
        <authorList>
            <person name="Alioto T."/>
            <person name="Alioto T."/>
            <person name="Gomez Garrido J."/>
        </authorList>
    </citation>
    <scope>NUCLEOTIDE SEQUENCE [LARGE SCALE GENOMIC DNA]</scope>
</reference>
<gene>
    <name evidence="3" type="ORF">OLEA9_A090084</name>
</gene>
<evidence type="ECO:0000313" key="4">
    <source>
        <dbReference type="Proteomes" id="UP000594638"/>
    </source>
</evidence>
<dbReference type="InterPro" id="IPR011989">
    <property type="entry name" value="ARM-like"/>
</dbReference>
<name>A0A8S0U3Y2_OLEEU</name>
<dbReference type="PANTHER" id="PTHR23315:SF7">
    <property type="entry name" value="U-BOX DOMAIN-CONTAINING PROTEIN 4"/>
    <property type="match status" value="1"/>
</dbReference>
<organism evidence="3 4">
    <name type="scientific">Olea europaea subsp. europaea</name>
    <dbReference type="NCBI Taxonomy" id="158383"/>
    <lineage>
        <taxon>Eukaryota</taxon>
        <taxon>Viridiplantae</taxon>
        <taxon>Streptophyta</taxon>
        <taxon>Embryophyta</taxon>
        <taxon>Tracheophyta</taxon>
        <taxon>Spermatophyta</taxon>
        <taxon>Magnoliopsida</taxon>
        <taxon>eudicotyledons</taxon>
        <taxon>Gunneridae</taxon>
        <taxon>Pentapetalae</taxon>
        <taxon>asterids</taxon>
        <taxon>lamiids</taxon>
        <taxon>Lamiales</taxon>
        <taxon>Oleaceae</taxon>
        <taxon>Oleeae</taxon>
        <taxon>Olea</taxon>
    </lineage>
</organism>
<sequence>MHYYACFHYNTNFLSAAIVEVMEISLLESLLNSFSRFFQLSSCENIECEPVQRYHQKVEEILKLLKEILDLIIDAEIASNEMLQKPFAGLSGSVGDLKVIIEIWQPLMSKIYFVLQVEPLMKNIQRSGLEILELLKSSNQYLPAELSAAIIEHCVQKIKHMGYEQTTATITIAIKDHVEGPGASSETLAKVADSLSLKSNQELLIEAENAAAALLQLCTNSNRFCSMVLQEGAVPPLVALSQSGTPRAREKAQQLLGFFRNQRHNNAGRG</sequence>
<evidence type="ECO:0000259" key="2">
    <source>
        <dbReference type="Pfam" id="PF25240"/>
    </source>
</evidence>
<protein>
    <submittedName>
        <fullName evidence="3">U-box domain-containing 4-like</fullName>
    </submittedName>
</protein>
<evidence type="ECO:0000256" key="1">
    <source>
        <dbReference type="ARBA" id="ARBA00022786"/>
    </source>
</evidence>
<dbReference type="Gene3D" id="1.25.10.10">
    <property type="entry name" value="Leucine-rich Repeat Variant"/>
    <property type="match status" value="1"/>
</dbReference>
<dbReference type="EMBL" id="CACTIH010007421">
    <property type="protein sequence ID" value="CAA3013058.1"/>
    <property type="molecule type" value="Genomic_DNA"/>
</dbReference>
<feature type="domain" description="PUB2-4-like N-terminal" evidence="2">
    <location>
        <begin position="23"/>
        <end position="162"/>
    </location>
</feature>
<dbReference type="InterPro" id="IPR057314">
    <property type="entry name" value="PUB2-4-like_N"/>
</dbReference>
<keyword evidence="1" id="KW-0833">Ubl conjugation pathway</keyword>
<keyword evidence="4" id="KW-1185">Reference proteome</keyword>
<dbReference type="InterPro" id="IPR016024">
    <property type="entry name" value="ARM-type_fold"/>
</dbReference>
<dbReference type="SUPFAM" id="SSF48371">
    <property type="entry name" value="ARM repeat"/>
    <property type="match status" value="1"/>
</dbReference>
<dbReference type="Pfam" id="PF25240">
    <property type="entry name" value="PUB2_N"/>
    <property type="match status" value="1"/>
</dbReference>
<dbReference type="OrthoDB" id="7537227at2759"/>
<accession>A0A8S0U3Y2</accession>
<proteinExistence type="predicted"/>
<comment type="caution">
    <text evidence="3">The sequence shown here is derived from an EMBL/GenBank/DDBJ whole genome shotgun (WGS) entry which is preliminary data.</text>
</comment>
<dbReference type="Gramene" id="OE9A090084T1">
    <property type="protein sequence ID" value="OE9A090084C1"/>
    <property type="gene ID" value="OE9A090084"/>
</dbReference>
<dbReference type="PANTHER" id="PTHR23315">
    <property type="entry name" value="U BOX DOMAIN-CONTAINING"/>
    <property type="match status" value="1"/>
</dbReference>
<dbReference type="AlphaFoldDB" id="A0A8S0U3Y2"/>
<evidence type="ECO:0000313" key="3">
    <source>
        <dbReference type="EMBL" id="CAA3013058.1"/>
    </source>
</evidence>
<dbReference type="Proteomes" id="UP000594638">
    <property type="component" value="Unassembled WGS sequence"/>
</dbReference>